<dbReference type="GO" id="GO:0003677">
    <property type="term" value="F:DNA binding"/>
    <property type="evidence" value="ECO:0007669"/>
    <property type="project" value="UniProtKB-KW"/>
</dbReference>
<dbReference type="Pfam" id="PF08281">
    <property type="entry name" value="Sigma70_r4_2"/>
    <property type="match status" value="1"/>
</dbReference>
<keyword evidence="2" id="KW-0731">Sigma factor</keyword>
<evidence type="ECO:0000256" key="4">
    <source>
        <dbReference type="ARBA" id="ARBA00023163"/>
    </source>
</evidence>
<evidence type="ECO:0000256" key="3">
    <source>
        <dbReference type="ARBA" id="ARBA00023125"/>
    </source>
</evidence>
<dbReference type="GO" id="GO:0016987">
    <property type="term" value="F:sigma factor activity"/>
    <property type="evidence" value="ECO:0007669"/>
    <property type="project" value="UniProtKB-KW"/>
</dbReference>
<feature type="domain" description="RNA polymerase sigma factor 70 region 4 type 2" evidence="6">
    <location>
        <begin position="119"/>
        <end position="170"/>
    </location>
</feature>
<dbReference type="NCBIfam" id="TIGR02937">
    <property type="entry name" value="sigma70-ECF"/>
    <property type="match status" value="1"/>
</dbReference>
<dbReference type="GO" id="GO:0006352">
    <property type="term" value="P:DNA-templated transcription initiation"/>
    <property type="evidence" value="ECO:0007669"/>
    <property type="project" value="InterPro"/>
</dbReference>
<dbReference type="SUPFAM" id="SSF88659">
    <property type="entry name" value="Sigma3 and sigma4 domains of RNA polymerase sigma factors"/>
    <property type="match status" value="1"/>
</dbReference>
<keyword evidence="4" id="KW-0804">Transcription</keyword>
<organism evidence="7 8">
    <name type="scientific">Parvimonas micra</name>
    <dbReference type="NCBI Taxonomy" id="33033"/>
    <lineage>
        <taxon>Bacteria</taxon>
        <taxon>Bacillati</taxon>
        <taxon>Bacillota</taxon>
        <taxon>Tissierellia</taxon>
        <taxon>Tissierellales</taxon>
        <taxon>Peptoniphilaceae</taxon>
        <taxon>Parvimonas</taxon>
    </lineage>
</organism>
<evidence type="ECO:0000259" key="5">
    <source>
        <dbReference type="Pfam" id="PF04542"/>
    </source>
</evidence>
<dbReference type="RefSeq" id="WP_278478379.1">
    <property type="nucleotide sequence ID" value="NZ_JABZRE010000032.1"/>
</dbReference>
<dbReference type="InterPro" id="IPR036388">
    <property type="entry name" value="WH-like_DNA-bd_sf"/>
</dbReference>
<dbReference type="PANTHER" id="PTHR30385:SF7">
    <property type="entry name" value="RNA POLYMERASE SIGMA FACTOR FLIA"/>
    <property type="match status" value="1"/>
</dbReference>
<sequence length="184" mass="22206">MYDREKIIEDFSPLIKASIKKYFANYISYEDAYQDGVVKILELLESYKGGGKVSLECYLKYQLKFFYMQKFFKRKKETEKTYTKIYQSKDDETIEILELIVDENADTQRDVETNELNKKIREIVSTLPQKQREVIEYKFYENLKNKEIAEKMKIKEDTVKEYYKIAKKKLKVKFVENEIDVKEL</sequence>
<dbReference type="EMBL" id="JABZRE010000032">
    <property type="protein sequence ID" value="MBF1307504.1"/>
    <property type="molecule type" value="Genomic_DNA"/>
</dbReference>
<evidence type="ECO:0000313" key="7">
    <source>
        <dbReference type="EMBL" id="MBF1307504.1"/>
    </source>
</evidence>
<gene>
    <name evidence="7" type="ORF">HXM94_06995</name>
</gene>
<comment type="caution">
    <text evidence="7">The sequence shown here is derived from an EMBL/GenBank/DDBJ whole genome shotgun (WGS) entry which is preliminary data.</text>
</comment>
<dbReference type="InterPro" id="IPR013325">
    <property type="entry name" value="RNA_pol_sigma_r2"/>
</dbReference>
<protein>
    <submittedName>
        <fullName evidence="7">Sigma-70 family RNA polymerase sigma factor</fullName>
    </submittedName>
</protein>
<evidence type="ECO:0000256" key="2">
    <source>
        <dbReference type="ARBA" id="ARBA00023082"/>
    </source>
</evidence>
<evidence type="ECO:0000313" key="8">
    <source>
        <dbReference type="Proteomes" id="UP000758611"/>
    </source>
</evidence>
<dbReference type="InterPro" id="IPR014284">
    <property type="entry name" value="RNA_pol_sigma-70_dom"/>
</dbReference>
<feature type="domain" description="RNA polymerase sigma-70 region 2" evidence="5">
    <location>
        <begin position="8"/>
        <end position="59"/>
    </location>
</feature>
<dbReference type="Gene3D" id="1.10.10.10">
    <property type="entry name" value="Winged helix-like DNA-binding domain superfamily/Winged helix DNA-binding domain"/>
    <property type="match status" value="1"/>
</dbReference>
<dbReference type="AlphaFoldDB" id="A0A930E502"/>
<reference evidence="7" key="1">
    <citation type="submission" date="2020-04" db="EMBL/GenBank/DDBJ databases">
        <title>Deep metagenomics examines the oral microbiome during advanced dental caries in children, revealing novel taxa and co-occurrences with host molecules.</title>
        <authorList>
            <person name="Baker J.L."/>
            <person name="Morton J.T."/>
            <person name="Dinis M."/>
            <person name="Alvarez R."/>
            <person name="Tran N.C."/>
            <person name="Knight R."/>
            <person name="Edlund A."/>
        </authorList>
    </citation>
    <scope>NUCLEOTIDE SEQUENCE</scope>
    <source>
        <strain evidence="7">JCVI_23_bin.11</strain>
    </source>
</reference>
<dbReference type="PANTHER" id="PTHR30385">
    <property type="entry name" value="SIGMA FACTOR F FLAGELLAR"/>
    <property type="match status" value="1"/>
</dbReference>
<dbReference type="SUPFAM" id="SSF88946">
    <property type="entry name" value="Sigma2 domain of RNA polymerase sigma factors"/>
    <property type="match status" value="1"/>
</dbReference>
<dbReference type="InterPro" id="IPR013324">
    <property type="entry name" value="RNA_pol_sigma_r3/r4-like"/>
</dbReference>
<dbReference type="Proteomes" id="UP000758611">
    <property type="component" value="Unassembled WGS sequence"/>
</dbReference>
<keyword evidence="1" id="KW-0805">Transcription regulation</keyword>
<proteinExistence type="predicted"/>
<dbReference type="InterPro" id="IPR013249">
    <property type="entry name" value="RNA_pol_sigma70_r4_t2"/>
</dbReference>
<evidence type="ECO:0000256" key="1">
    <source>
        <dbReference type="ARBA" id="ARBA00023015"/>
    </source>
</evidence>
<name>A0A930E502_9FIRM</name>
<keyword evidence="3" id="KW-0238">DNA-binding</keyword>
<evidence type="ECO:0000259" key="6">
    <source>
        <dbReference type="Pfam" id="PF08281"/>
    </source>
</evidence>
<dbReference type="InterPro" id="IPR007627">
    <property type="entry name" value="RNA_pol_sigma70_r2"/>
</dbReference>
<dbReference type="Pfam" id="PF04542">
    <property type="entry name" value="Sigma70_r2"/>
    <property type="match status" value="1"/>
</dbReference>
<accession>A0A930E502</accession>